<evidence type="ECO:0000256" key="9">
    <source>
        <dbReference type="ARBA" id="ARBA00023125"/>
    </source>
</evidence>
<evidence type="ECO:0000256" key="10">
    <source>
        <dbReference type="ARBA" id="ARBA00023235"/>
    </source>
</evidence>
<dbReference type="PRINTS" id="PR00417">
    <property type="entry name" value="PRTPISMRASEI"/>
</dbReference>
<gene>
    <name evidence="16" type="ORF">CO160_01495</name>
</gene>
<dbReference type="Pfam" id="PF01131">
    <property type="entry name" value="Topoisom_bac"/>
    <property type="match status" value="1"/>
</dbReference>
<dbReference type="Gene3D" id="1.10.290.10">
    <property type="entry name" value="Topoisomerase I, domain 4"/>
    <property type="match status" value="1"/>
</dbReference>
<dbReference type="Pfam" id="PF01396">
    <property type="entry name" value="Zn_ribbon_Top1"/>
    <property type="match status" value="3"/>
</dbReference>
<evidence type="ECO:0000256" key="14">
    <source>
        <dbReference type="ARBA" id="ARBA00032877"/>
    </source>
</evidence>
<dbReference type="GO" id="GO:0003917">
    <property type="term" value="F:DNA topoisomerase type I (single strand cut, ATP-independent) activity"/>
    <property type="evidence" value="ECO:0007669"/>
    <property type="project" value="UniProtKB-EC"/>
</dbReference>
<dbReference type="Proteomes" id="UP000230941">
    <property type="component" value="Unassembled WGS sequence"/>
</dbReference>
<dbReference type="InterPro" id="IPR013826">
    <property type="entry name" value="Topo_IA_cen_sub3"/>
</dbReference>
<evidence type="ECO:0000256" key="6">
    <source>
        <dbReference type="ARBA" id="ARBA00022833"/>
    </source>
</evidence>
<dbReference type="SMART" id="SM00436">
    <property type="entry name" value="TOP1Bc"/>
    <property type="match status" value="1"/>
</dbReference>
<evidence type="ECO:0000256" key="2">
    <source>
        <dbReference type="ARBA" id="ARBA00009446"/>
    </source>
</evidence>
<dbReference type="InterPro" id="IPR003601">
    <property type="entry name" value="Topo_IA_2"/>
</dbReference>
<evidence type="ECO:0000259" key="15">
    <source>
        <dbReference type="PROSITE" id="PS52039"/>
    </source>
</evidence>
<dbReference type="SMART" id="SM00437">
    <property type="entry name" value="TOP1Ac"/>
    <property type="match status" value="1"/>
</dbReference>
<comment type="similarity">
    <text evidence="2">Belongs to the type IA topoisomerase family.</text>
</comment>
<evidence type="ECO:0000313" key="16">
    <source>
        <dbReference type="EMBL" id="PJA63898.1"/>
    </source>
</evidence>
<evidence type="ECO:0000256" key="13">
    <source>
        <dbReference type="ARBA" id="ARBA00032235"/>
    </source>
</evidence>
<evidence type="ECO:0000256" key="5">
    <source>
        <dbReference type="ARBA" id="ARBA00022771"/>
    </source>
</evidence>
<evidence type="ECO:0000256" key="4">
    <source>
        <dbReference type="ARBA" id="ARBA00022723"/>
    </source>
</evidence>
<dbReference type="InterPro" id="IPR023405">
    <property type="entry name" value="Topo_IA_core_domain"/>
</dbReference>
<evidence type="ECO:0000256" key="1">
    <source>
        <dbReference type="ARBA" id="ARBA00000213"/>
    </source>
</evidence>
<protein>
    <recommendedName>
        <fullName evidence="3">DNA topoisomerase</fullName>
        <ecNumber evidence="3">5.6.2.1</ecNumber>
    </recommendedName>
    <alternativeName>
        <fullName evidence="14">Omega-protein</fullName>
    </alternativeName>
    <alternativeName>
        <fullName evidence="13">Relaxing enzyme</fullName>
    </alternativeName>
    <alternativeName>
        <fullName evidence="11">Swivelase</fullName>
    </alternativeName>
    <alternativeName>
        <fullName evidence="12">Untwisting enzyme</fullName>
    </alternativeName>
</protein>
<dbReference type="Gene3D" id="2.70.20.10">
    <property type="entry name" value="Topoisomerase I, domain 3"/>
    <property type="match status" value="1"/>
</dbReference>
<comment type="caution">
    <text evidence="16">The sequence shown here is derived from an EMBL/GenBank/DDBJ whole genome shotgun (WGS) entry which is preliminary data.</text>
</comment>
<dbReference type="PROSITE" id="PS52039">
    <property type="entry name" value="TOPO_IA_2"/>
    <property type="match status" value="1"/>
</dbReference>
<evidence type="ECO:0000256" key="11">
    <source>
        <dbReference type="ARBA" id="ARBA00030003"/>
    </source>
</evidence>
<dbReference type="GO" id="GO:0008270">
    <property type="term" value="F:zinc ion binding"/>
    <property type="evidence" value="ECO:0007669"/>
    <property type="project" value="UniProtKB-KW"/>
</dbReference>
<dbReference type="PANTHER" id="PTHR42785:SF1">
    <property type="entry name" value="DNA TOPOISOMERASE"/>
    <property type="match status" value="1"/>
</dbReference>
<organism evidence="16 17">
    <name type="scientific">Candidatus Portnoybacteria bacterium CG_4_9_14_3_um_filter_43_11</name>
    <dbReference type="NCBI Taxonomy" id="1974805"/>
    <lineage>
        <taxon>Bacteria</taxon>
        <taxon>Candidatus Portnoyibacteriota</taxon>
    </lineage>
</organism>
<evidence type="ECO:0000313" key="17">
    <source>
        <dbReference type="Proteomes" id="UP000230941"/>
    </source>
</evidence>
<comment type="catalytic activity">
    <reaction evidence="1">
        <text>ATP-independent breakage of single-stranded DNA, followed by passage and rejoining.</text>
        <dbReference type="EC" id="5.6.2.1"/>
    </reaction>
</comment>
<evidence type="ECO:0000256" key="3">
    <source>
        <dbReference type="ARBA" id="ARBA00012891"/>
    </source>
</evidence>
<evidence type="ECO:0000256" key="7">
    <source>
        <dbReference type="ARBA" id="ARBA00022842"/>
    </source>
</evidence>
<feature type="non-terminal residue" evidence="16">
    <location>
        <position position="1"/>
    </location>
</feature>
<feature type="domain" description="Topo IA-type catalytic" evidence="15">
    <location>
        <begin position="40"/>
        <end position="467"/>
    </location>
</feature>
<dbReference type="CDD" id="cd00186">
    <property type="entry name" value="TOP1Ac"/>
    <property type="match status" value="1"/>
</dbReference>
<dbReference type="PANTHER" id="PTHR42785">
    <property type="entry name" value="DNA TOPOISOMERASE, TYPE IA, CORE"/>
    <property type="match status" value="1"/>
</dbReference>
<dbReference type="SUPFAM" id="SSF57783">
    <property type="entry name" value="Zinc beta-ribbon"/>
    <property type="match status" value="1"/>
</dbReference>
<dbReference type="InterPro" id="IPR005733">
    <property type="entry name" value="TopoI_bac-type"/>
</dbReference>
<accession>A0A2M7YLN2</accession>
<keyword evidence="7" id="KW-0460">Magnesium</keyword>
<keyword evidence="10 16" id="KW-0413">Isomerase</keyword>
<dbReference type="InterPro" id="IPR003602">
    <property type="entry name" value="Topo_IA_DNA-bd_dom"/>
</dbReference>
<dbReference type="InterPro" id="IPR000380">
    <property type="entry name" value="Topo_IA"/>
</dbReference>
<reference evidence="17" key="1">
    <citation type="submission" date="2017-09" db="EMBL/GenBank/DDBJ databases">
        <title>Depth-based differentiation of microbial function through sediment-hosted aquifers and enrichment of novel symbionts in the deep terrestrial subsurface.</title>
        <authorList>
            <person name="Probst A.J."/>
            <person name="Ladd B."/>
            <person name="Jarett J.K."/>
            <person name="Geller-Mcgrath D.E."/>
            <person name="Sieber C.M.K."/>
            <person name="Emerson J.B."/>
            <person name="Anantharaman K."/>
            <person name="Thomas B.C."/>
            <person name="Malmstrom R."/>
            <person name="Stieglmeier M."/>
            <person name="Klingl A."/>
            <person name="Woyke T."/>
            <person name="Ryan C.M."/>
            <person name="Banfield J.F."/>
        </authorList>
    </citation>
    <scope>NUCLEOTIDE SEQUENCE [LARGE SCALE GENOMIC DNA]</scope>
</reference>
<dbReference type="InterPro" id="IPR013825">
    <property type="entry name" value="Topo_IA_cen_sub2"/>
</dbReference>
<dbReference type="InterPro" id="IPR013498">
    <property type="entry name" value="Topo_IA_Znf"/>
</dbReference>
<keyword evidence="8" id="KW-0799">Topoisomerase</keyword>
<dbReference type="InterPro" id="IPR013497">
    <property type="entry name" value="Topo_IA_cen"/>
</dbReference>
<dbReference type="Gene3D" id="3.40.50.140">
    <property type="match status" value="1"/>
</dbReference>
<keyword evidence="4" id="KW-0479">Metal-binding</keyword>
<dbReference type="EMBL" id="PFWG01000037">
    <property type="protein sequence ID" value="PJA63898.1"/>
    <property type="molecule type" value="Genomic_DNA"/>
</dbReference>
<dbReference type="Gene3D" id="3.30.65.10">
    <property type="entry name" value="Bacterial Topoisomerase I, domain 1"/>
    <property type="match status" value="1"/>
</dbReference>
<dbReference type="GO" id="GO:0003677">
    <property type="term" value="F:DNA binding"/>
    <property type="evidence" value="ECO:0007669"/>
    <property type="project" value="UniProtKB-KW"/>
</dbReference>
<sequence length="602" mass="70209">AWHLSQALNLDGEKHYQRIVFHEITKSAIQEALKNPRKIDLDLVDAQQARRILDRLVGYKLSPFLWKKVARRLSAGRVQSVAVRLVVEREREIEKFVPQEYWAIAALLRKIQIPKSKCQINEFEAILIKKDEKVIQKLDIKNKKEAEKIVKDLRGAQYKVANIEKKEVKRNPLPPFTTSTLQQESWQRFRWPAKFTMRIAQDLYEKGLITYHRTDSLNLSNLSLFAAKKFITKNYGEKYWAGFLRKYKTKTKGAQEAHEAIRPTYPDKTPEALKGDLDEQGFRLYDLVWRRFIACQMNQAIFDSTTVDITAKSCIFRATGQILKFDGFLKVYPLKYEETELPELKVDEILELIKLIPSQHFTQPPPRYNEASLIKVLEENGIGRPSTYAPILSTIQERNYIEKDESRRFRPTEIGFVVNDLLVAHFPEIVDIKFTAGMEENLDEIAEGQKKWVPVLREFYAPFEEHLQKKYQEVSKKDFTEKPTEKKCPKCSAPLLIRLGKFGRFYACSKFPKCRYTESLKENVLGVKCLKCKKGQILQKRTKKGKIFYGCSLWPKCDFALWDKPAGEKCPKCDSLLVETKRKQIKCSNKECDFKIEKQAQI</sequence>
<evidence type="ECO:0000256" key="8">
    <source>
        <dbReference type="ARBA" id="ARBA00023029"/>
    </source>
</evidence>
<name>A0A2M7YLN2_9BACT</name>
<keyword evidence="6" id="KW-0862">Zinc</keyword>
<dbReference type="EC" id="5.6.2.1" evidence="3"/>
<dbReference type="Gene3D" id="1.10.460.10">
    <property type="entry name" value="Topoisomerase I, domain 2"/>
    <property type="match status" value="1"/>
</dbReference>
<dbReference type="NCBIfam" id="TIGR01051">
    <property type="entry name" value="topA_bact"/>
    <property type="match status" value="1"/>
</dbReference>
<dbReference type="HAMAP" id="MF_00952">
    <property type="entry name" value="Topoisom_1_prok"/>
    <property type="match status" value="1"/>
</dbReference>
<dbReference type="PROSITE" id="PS00396">
    <property type="entry name" value="TOPO_IA_1"/>
    <property type="match status" value="1"/>
</dbReference>
<dbReference type="InterPro" id="IPR028612">
    <property type="entry name" value="Topoisom_1_IA"/>
</dbReference>
<dbReference type="InterPro" id="IPR023406">
    <property type="entry name" value="Topo_IA_AS"/>
</dbReference>
<keyword evidence="5" id="KW-0863">Zinc-finger</keyword>
<proteinExistence type="inferred from homology"/>
<dbReference type="GO" id="GO:0005694">
    <property type="term" value="C:chromosome"/>
    <property type="evidence" value="ECO:0007669"/>
    <property type="project" value="InterPro"/>
</dbReference>
<dbReference type="GO" id="GO:0006265">
    <property type="term" value="P:DNA topological change"/>
    <property type="evidence" value="ECO:0007669"/>
    <property type="project" value="InterPro"/>
</dbReference>
<evidence type="ECO:0000256" key="12">
    <source>
        <dbReference type="ARBA" id="ARBA00031985"/>
    </source>
</evidence>
<dbReference type="AlphaFoldDB" id="A0A2M7YLN2"/>
<dbReference type="InterPro" id="IPR013824">
    <property type="entry name" value="Topo_IA_cen_sub1"/>
</dbReference>
<keyword evidence="9" id="KW-0238">DNA-binding</keyword>
<dbReference type="SUPFAM" id="SSF56712">
    <property type="entry name" value="Prokaryotic type I DNA topoisomerase"/>
    <property type="match status" value="1"/>
</dbReference>